<gene>
    <name evidence="3" type="ORF">J8N05_40915</name>
</gene>
<dbReference type="PANTHER" id="PTHR43437">
    <property type="entry name" value="HYDROXYACYL-THIOESTER DEHYDRATASE TYPE 2, MITOCHONDRIAL-RELATED"/>
    <property type="match status" value="1"/>
</dbReference>
<dbReference type="InterPro" id="IPR029069">
    <property type="entry name" value="HotDog_dom_sf"/>
</dbReference>
<dbReference type="RefSeq" id="WP_210892224.1">
    <property type="nucleotide sequence ID" value="NZ_JAGPYQ010000002.1"/>
</dbReference>
<dbReference type="Pfam" id="PF01575">
    <property type="entry name" value="MaoC_dehydratas"/>
    <property type="match status" value="1"/>
</dbReference>
<dbReference type="EMBL" id="JAGPYQ010000002">
    <property type="protein sequence ID" value="MBQ0854525.1"/>
    <property type="molecule type" value="Genomic_DNA"/>
</dbReference>
<keyword evidence="4" id="KW-1185">Reference proteome</keyword>
<evidence type="ECO:0000313" key="3">
    <source>
        <dbReference type="EMBL" id="MBQ0854525.1"/>
    </source>
</evidence>
<dbReference type="SUPFAM" id="SSF54637">
    <property type="entry name" value="Thioesterase/thiol ester dehydrase-isomerase"/>
    <property type="match status" value="1"/>
</dbReference>
<evidence type="ECO:0000313" key="4">
    <source>
        <dbReference type="Proteomes" id="UP000677413"/>
    </source>
</evidence>
<proteinExistence type="inferred from homology"/>
<dbReference type="GO" id="GO:0006633">
    <property type="term" value="P:fatty acid biosynthetic process"/>
    <property type="evidence" value="ECO:0007669"/>
    <property type="project" value="TreeGrafter"/>
</dbReference>
<sequence length="139" mass="14464">MRTPPVAAVGDRPPPRRVGPLTQTHIVRFAGAGGDFNPLHHDGAFAATAGFDRPIAMGQLTAALLAAWLTDWCGVENLREYGVRFTAPLAIGDVVELSGEVTSLAPGDDARTLATMELAATRDGTTLMSGRAVIVVADG</sequence>
<dbReference type="InterPro" id="IPR002539">
    <property type="entry name" value="MaoC-like_dom"/>
</dbReference>
<dbReference type="GO" id="GO:0019171">
    <property type="term" value="F:(3R)-hydroxyacyl-[acyl-carrier-protein] dehydratase activity"/>
    <property type="evidence" value="ECO:0007669"/>
    <property type="project" value="TreeGrafter"/>
</dbReference>
<dbReference type="PANTHER" id="PTHR43437:SF3">
    <property type="entry name" value="HYDROXYACYL-THIOESTER DEHYDRATASE TYPE 2, MITOCHONDRIAL"/>
    <property type="match status" value="1"/>
</dbReference>
<dbReference type="AlphaFoldDB" id="A0A940Y3A7"/>
<evidence type="ECO:0000256" key="1">
    <source>
        <dbReference type="ARBA" id="ARBA00005254"/>
    </source>
</evidence>
<reference evidence="3 4" key="1">
    <citation type="submission" date="2021-04" db="EMBL/GenBank/DDBJ databases">
        <authorList>
            <person name="Tang X."/>
            <person name="Zhou X."/>
            <person name="Chen X."/>
            <person name="Cernava T."/>
            <person name="Zhang C."/>
        </authorList>
    </citation>
    <scope>NUCLEOTIDE SEQUENCE [LARGE SCALE GENOMIC DNA]</scope>
    <source>
        <strain evidence="3 4">BH-SS-21</strain>
    </source>
</reference>
<organism evidence="3 4">
    <name type="scientific">Streptomyces liliiviolaceus</name>
    <dbReference type="NCBI Taxonomy" id="2823109"/>
    <lineage>
        <taxon>Bacteria</taxon>
        <taxon>Bacillati</taxon>
        <taxon>Actinomycetota</taxon>
        <taxon>Actinomycetes</taxon>
        <taxon>Kitasatosporales</taxon>
        <taxon>Streptomycetaceae</taxon>
        <taxon>Streptomyces</taxon>
    </lineage>
</organism>
<accession>A0A940Y3A7</accession>
<dbReference type="Proteomes" id="UP000677413">
    <property type="component" value="Unassembled WGS sequence"/>
</dbReference>
<evidence type="ECO:0000259" key="2">
    <source>
        <dbReference type="Pfam" id="PF01575"/>
    </source>
</evidence>
<comment type="caution">
    <text evidence="3">The sequence shown here is derived from an EMBL/GenBank/DDBJ whole genome shotgun (WGS) entry which is preliminary data.</text>
</comment>
<protein>
    <recommendedName>
        <fullName evidence="2">MaoC-like domain-containing protein</fullName>
    </recommendedName>
</protein>
<name>A0A940Y3A7_9ACTN</name>
<dbReference type="Gene3D" id="3.10.129.10">
    <property type="entry name" value="Hotdog Thioesterase"/>
    <property type="match status" value="1"/>
</dbReference>
<comment type="similarity">
    <text evidence="1">Belongs to the enoyl-CoA hydratase/isomerase family.</text>
</comment>
<dbReference type="InterPro" id="IPR050965">
    <property type="entry name" value="UPF0336/Enoyl-CoA_hydratase"/>
</dbReference>
<feature type="domain" description="MaoC-like" evidence="2">
    <location>
        <begin position="9"/>
        <end position="110"/>
    </location>
</feature>